<sequence length="141" mass="14795">MTINRTRRPLSAALIASMVLGLAAVPGIASAQGHDGPGNCAPGQNCAGPKKSDDHGNQKGHAPQKHDERRAEAPKGHQDNGRGPGRDLPRVDASKYKKLPPLPKGESYRRDGDRIVKVNDNSGEIIAAIGLFAALTALASH</sequence>
<evidence type="ECO:0008006" key="5">
    <source>
        <dbReference type="Google" id="ProtNLM"/>
    </source>
</evidence>
<reference evidence="3 4" key="1">
    <citation type="submission" date="2019-12" db="EMBL/GenBank/DDBJ databases">
        <authorList>
            <person name="Li M."/>
        </authorList>
    </citation>
    <scope>NUCLEOTIDE SEQUENCE [LARGE SCALE GENOMIC DNA]</scope>
    <source>
        <strain evidence="3 4">GBMRC 2024</strain>
    </source>
</reference>
<feature type="chain" id="PRO_5026979154" description="RcnB family protein" evidence="2">
    <location>
        <begin position="32"/>
        <end position="141"/>
    </location>
</feature>
<name>A0A6L7G9A0_9RHOB</name>
<organism evidence="3 4">
    <name type="scientific">Pseudooceanicola albus</name>
    <dbReference type="NCBI Taxonomy" id="2692189"/>
    <lineage>
        <taxon>Bacteria</taxon>
        <taxon>Pseudomonadati</taxon>
        <taxon>Pseudomonadota</taxon>
        <taxon>Alphaproteobacteria</taxon>
        <taxon>Rhodobacterales</taxon>
        <taxon>Paracoccaceae</taxon>
        <taxon>Pseudooceanicola</taxon>
    </lineage>
</organism>
<evidence type="ECO:0000256" key="2">
    <source>
        <dbReference type="SAM" id="SignalP"/>
    </source>
</evidence>
<evidence type="ECO:0000256" key="1">
    <source>
        <dbReference type="SAM" id="MobiDB-lite"/>
    </source>
</evidence>
<feature type="compositionally biased region" description="Basic and acidic residues" evidence="1">
    <location>
        <begin position="64"/>
        <end position="95"/>
    </location>
</feature>
<keyword evidence="4" id="KW-1185">Reference proteome</keyword>
<dbReference type="RefSeq" id="WP_160896784.1">
    <property type="nucleotide sequence ID" value="NZ_WUMU01000033.1"/>
</dbReference>
<keyword evidence="2" id="KW-0732">Signal</keyword>
<evidence type="ECO:0000313" key="3">
    <source>
        <dbReference type="EMBL" id="MXN20661.1"/>
    </source>
</evidence>
<accession>A0A6L7G9A0</accession>
<dbReference type="EMBL" id="WUMU01000033">
    <property type="protein sequence ID" value="MXN20661.1"/>
    <property type="molecule type" value="Genomic_DNA"/>
</dbReference>
<comment type="caution">
    <text evidence="3">The sequence shown here is derived from an EMBL/GenBank/DDBJ whole genome shotgun (WGS) entry which is preliminary data.</text>
</comment>
<feature type="signal peptide" evidence="2">
    <location>
        <begin position="1"/>
        <end position="31"/>
    </location>
</feature>
<dbReference type="Proteomes" id="UP000477911">
    <property type="component" value="Unassembled WGS sequence"/>
</dbReference>
<gene>
    <name evidence="3" type="ORF">GR170_22760</name>
</gene>
<feature type="region of interest" description="Disordered" evidence="1">
    <location>
        <begin position="32"/>
        <end position="112"/>
    </location>
</feature>
<proteinExistence type="predicted"/>
<evidence type="ECO:0000313" key="4">
    <source>
        <dbReference type="Proteomes" id="UP000477911"/>
    </source>
</evidence>
<dbReference type="AlphaFoldDB" id="A0A6L7G9A0"/>
<protein>
    <recommendedName>
        <fullName evidence="5">RcnB family protein</fullName>
    </recommendedName>
</protein>